<dbReference type="InterPro" id="IPR006171">
    <property type="entry name" value="TOPRIM_dom"/>
</dbReference>
<feature type="domain" description="Toprim" evidence="14">
    <location>
        <begin position="1"/>
        <end position="132"/>
    </location>
</feature>
<dbReference type="Gene3D" id="1.10.290.10">
    <property type="entry name" value="Topoisomerase I, domain 4"/>
    <property type="match status" value="1"/>
</dbReference>
<evidence type="ECO:0000256" key="9">
    <source>
        <dbReference type="ARBA" id="ARBA00030003"/>
    </source>
</evidence>
<dbReference type="SMART" id="SM00437">
    <property type="entry name" value="TOP1Ac"/>
    <property type="match status" value="1"/>
</dbReference>
<comment type="similarity">
    <text evidence="2">Belongs to the type IA topoisomerase family.</text>
</comment>
<dbReference type="InterPro" id="IPR034144">
    <property type="entry name" value="TOPRIM_TopoIII"/>
</dbReference>
<dbReference type="Proteomes" id="UP000054698">
    <property type="component" value="Unassembled WGS sequence"/>
</dbReference>
<evidence type="ECO:0000256" key="6">
    <source>
        <dbReference type="ARBA" id="ARBA00023029"/>
    </source>
</evidence>
<dbReference type="PROSITE" id="PS52039">
    <property type="entry name" value="TOPO_IA_2"/>
    <property type="match status" value="1"/>
</dbReference>
<dbReference type="CDD" id="cd00186">
    <property type="entry name" value="TOP1Ac"/>
    <property type="match status" value="1"/>
</dbReference>
<evidence type="ECO:0000259" key="15">
    <source>
        <dbReference type="PROSITE" id="PS52039"/>
    </source>
</evidence>
<accession>A0A0W0THC5</accession>
<dbReference type="InterPro" id="IPR000380">
    <property type="entry name" value="Topo_IA"/>
</dbReference>
<comment type="catalytic activity">
    <reaction evidence="1">
        <text>ATP-independent breakage of single-stranded DNA, followed by passage and rejoining.</text>
        <dbReference type="EC" id="5.6.2.1"/>
    </reaction>
</comment>
<reference evidence="16 18" key="1">
    <citation type="submission" date="2015-11" db="EMBL/GenBank/DDBJ databases">
        <title>Genomic analysis of 38 Legionella species identifies large and diverse effector repertoires.</title>
        <authorList>
            <person name="Burstein D."/>
            <person name="Amaro F."/>
            <person name="Zusman T."/>
            <person name="Lifshitz Z."/>
            <person name="Cohen O."/>
            <person name="Gilbert J.A."/>
            <person name="Pupko T."/>
            <person name="Shuman H.A."/>
            <person name="Segal G."/>
        </authorList>
    </citation>
    <scope>NUCLEOTIDE SEQUENCE [LARGE SCALE GENOMIC DNA]</scope>
    <source>
        <strain evidence="16 18">WO-44C</strain>
    </source>
</reference>
<evidence type="ECO:0000256" key="1">
    <source>
        <dbReference type="ARBA" id="ARBA00000213"/>
    </source>
</evidence>
<dbReference type="InterPro" id="IPR013825">
    <property type="entry name" value="Topo_IA_cen_sub2"/>
</dbReference>
<dbReference type="GO" id="GO:0006281">
    <property type="term" value="P:DNA repair"/>
    <property type="evidence" value="ECO:0007669"/>
    <property type="project" value="TreeGrafter"/>
</dbReference>
<dbReference type="EMBL" id="LNYB01000085">
    <property type="protein sequence ID" value="KTC94877.1"/>
    <property type="molecule type" value="Genomic_DNA"/>
</dbReference>
<feature type="region of interest" description="Disordered" evidence="13">
    <location>
        <begin position="442"/>
        <end position="488"/>
    </location>
</feature>
<dbReference type="InterPro" id="IPR003602">
    <property type="entry name" value="Topo_IA_DNA-bd_dom"/>
</dbReference>
<dbReference type="InterPro" id="IPR013826">
    <property type="entry name" value="Topo_IA_cen_sub3"/>
</dbReference>
<dbReference type="GO" id="GO:0006310">
    <property type="term" value="P:DNA recombination"/>
    <property type="evidence" value="ECO:0007669"/>
    <property type="project" value="TreeGrafter"/>
</dbReference>
<name>A0A0W0THC5_9GAMM</name>
<evidence type="ECO:0000256" key="5">
    <source>
        <dbReference type="ARBA" id="ARBA00022842"/>
    </source>
</evidence>
<organism evidence="16 18">
    <name type="scientific">Legionella feeleii</name>
    <dbReference type="NCBI Taxonomy" id="453"/>
    <lineage>
        <taxon>Bacteria</taxon>
        <taxon>Pseudomonadati</taxon>
        <taxon>Pseudomonadota</taxon>
        <taxon>Gammaproteobacteria</taxon>
        <taxon>Legionellales</taxon>
        <taxon>Legionellaceae</taxon>
        <taxon>Legionella</taxon>
    </lineage>
</organism>
<dbReference type="SUPFAM" id="SSF56712">
    <property type="entry name" value="Prokaryotic type I DNA topoisomerase"/>
    <property type="match status" value="1"/>
</dbReference>
<evidence type="ECO:0000256" key="10">
    <source>
        <dbReference type="ARBA" id="ARBA00031985"/>
    </source>
</evidence>
<dbReference type="PANTHER" id="PTHR11390">
    <property type="entry name" value="PROKARYOTIC DNA TOPOISOMERASE"/>
    <property type="match status" value="1"/>
</dbReference>
<dbReference type="InterPro" id="IPR023406">
    <property type="entry name" value="Topo_IA_AS"/>
</dbReference>
<dbReference type="PROSITE" id="PS50880">
    <property type="entry name" value="TOPRIM"/>
    <property type="match status" value="1"/>
</dbReference>
<dbReference type="InterPro" id="IPR023405">
    <property type="entry name" value="Topo_IA_core_domain"/>
</dbReference>
<keyword evidence="7" id="KW-0238">DNA-binding</keyword>
<dbReference type="OrthoDB" id="9803554at2"/>
<evidence type="ECO:0000313" key="18">
    <source>
        <dbReference type="Proteomes" id="UP000054698"/>
    </source>
</evidence>
<dbReference type="Gene3D" id="2.70.20.10">
    <property type="entry name" value="Topoisomerase I, domain 3"/>
    <property type="match status" value="1"/>
</dbReference>
<dbReference type="EC" id="5.6.2.1" evidence="3"/>
<evidence type="ECO:0000313" key="17">
    <source>
        <dbReference type="EMBL" id="SPX62039.1"/>
    </source>
</evidence>
<keyword evidence="6" id="KW-0799">Topoisomerase</keyword>
<evidence type="ECO:0000256" key="8">
    <source>
        <dbReference type="ARBA" id="ARBA00023235"/>
    </source>
</evidence>
<dbReference type="PANTHER" id="PTHR11390:SF21">
    <property type="entry name" value="DNA TOPOISOMERASE 3-ALPHA"/>
    <property type="match status" value="1"/>
</dbReference>
<keyword evidence="8 16" id="KW-0413">Isomerase</keyword>
<evidence type="ECO:0000256" key="3">
    <source>
        <dbReference type="ARBA" id="ARBA00012891"/>
    </source>
</evidence>
<evidence type="ECO:0000256" key="7">
    <source>
        <dbReference type="ARBA" id="ARBA00023125"/>
    </source>
</evidence>
<evidence type="ECO:0000256" key="12">
    <source>
        <dbReference type="ARBA" id="ARBA00032877"/>
    </source>
</evidence>
<feature type="domain" description="Topo IA-type catalytic" evidence="15">
    <location>
        <begin position="149"/>
        <end position="602"/>
    </location>
</feature>
<sequence length="625" mass="69313">MKLFICEKPSQAKDIAAVLGAKTRTQSCFEGSGIAVTWCIGHLLELMPPDYYCEHLKPWRMAVLPVVPKQWVLKPQEKTKKQLKAIEQLLKKATSVVIATDADREGDVIGREVLDYFHYRGPVERLWLSALDESSIQKALSAIRPGSSTESLYQAGLGRARADWLIGMNLTMAASCLFGAPGQGVLSVGRVQTPTLKLVVERDLSIEDFKPCDYFVLKVQWLSMTNDLFWTTWEMPEAVTDPEGRCINQSLIDSVAQCIKGQTGVVKEYREVQKKEAPPLCLSLSALQKQASVKWGFSARETLDAAQSLYEKHKATTYPRTDCGYLPVSQFAEAATVLKALVKVDKDIDSLIALCSPQHRSRVWNDKKMTAHHGIIPTANAQVALQAMTMQERQLYELIRACYLAQFLGDYEFLHREAVIAAEGHLFKGSSRTPLVSGWKKAISESENNDASDEPPNQDHGPIPQLSEGHAVTVTTTQKDSRKTKPAPRFTEGTLISAMKSIASHVENPQLKKILKETAGIGTEATRANILETLINREYIKRQGRQLISTQKGRSLIEKLPASITNPATTALWEQVLDDIAQGTRAIDDFLDDQSDLLAGILEQLAAQGKKPIQPGNEQPIDLRN</sequence>
<dbReference type="PROSITE" id="PS00396">
    <property type="entry name" value="TOPO_IA_1"/>
    <property type="match status" value="1"/>
</dbReference>
<dbReference type="InterPro" id="IPR013497">
    <property type="entry name" value="Topo_IA_cen"/>
</dbReference>
<dbReference type="NCBIfam" id="TIGR01056">
    <property type="entry name" value="topB"/>
    <property type="match status" value="1"/>
</dbReference>
<dbReference type="STRING" id="453.Lfee_2541"/>
<dbReference type="Gene3D" id="1.10.460.10">
    <property type="entry name" value="Topoisomerase I, domain 2"/>
    <property type="match status" value="1"/>
</dbReference>
<keyword evidence="18" id="KW-1185">Reference proteome</keyword>
<keyword evidence="5" id="KW-0460">Magnesium</keyword>
<dbReference type="AlphaFoldDB" id="A0A0W0THC5"/>
<evidence type="ECO:0000256" key="4">
    <source>
        <dbReference type="ARBA" id="ARBA00022723"/>
    </source>
</evidence>
<protein>
    <recommendedName>
        <fullName evidence="3">DNA topoisomerase</fullName>
        <ecNumber evidence="3">5.6.2.1</ecNumber>
    </recommendedName>
    <alternativeName>
        <fullName evidence="12">Omega-protein</fullName>
    </alternativeName>
    <alternativeName>
        <fullName evidence="11">Relaxing enzyme</fullName>
    </alternativeName>
    <alternativeName>
        <fullName evidence="9">Swivelase</fullName>
    </alternativeName>
    <alternativeName>
        <fullName evidence="10">Untwisting enzyme</fullName>
    </alternativeName>
</protein>
<evidence type="ECO:0000259" key="14">
    <source>
        <dbReference type="PROSITE" id="PS50880"/>
    </source>
</evidence>
<dbReference type="PATRIC" id="fig|453.4.peg.2785"/>
<dbReference type="InterPro" id="IPR005738">
    <property type="entry name" value="TopoIII"/>
</dbReference>
<dbReference type="GO" id="GO:0003677">
    <property type="term" value="F:DNA binding"/>
    <property type="evidence" value="ECO:0007669"/>
    <property type="project" value="UniProtKB-KW"/>
</dbReference>
<dbReference type="RefSeq" id="WP_058447393.1">
    <property type="nucleotide sequence ID" value="NZ_CAAAHT010000033.1"/>
</dbReference>
<dbReference type="InterPro" id="IPR003601">
    <property type="entry name" value="Topo_IA_2"/>
</dbReference>
<evidence type="ECO:0000256" key="11">
    <source>
        <dbReference type="ARBA" id="ARBA00032235"/>
    </source>
</evidence>
<dbReference type="CDD" id="cd03362">
    <property type="entry name" value="TOPRIM_TopoIA_TopoIII"/>
    <property type="match status" value="1"/>
</dbReference>
<reference evidence="17 19" key="2">
    <citation type="submission" date="2018-06" db="EMBL/GenBank/DDBJ databases">
        <authorList>
            <consortium name="Pathogen Informatics"/>
            <person name="Doyle S."/>
        </authorList>
    </citation>
    <scope>NUCLEOTIDE SEQUENCE [LARGE SCALE GENOMIC DNA]</scope>
    <source>
        <strain evidence="17 19">NCTC12022</strain>
    </source>
</reference>
<dbReference type="SMART" id="SM00436">
    <property type="entry name" value="TOP1Bc"/>
    <property type="match status" value="1"/>
</dbReference>
<dbReference type="Pfam" id="PF01751">
    <property type="entry name" value="Toprim"/>
    <property type="match status" value="1"/>
</dbReference>
<dbReference type="Proteomes" id="UP000251942">
    <property type="component" value="Unassembled WGS sequence"/>
</dbReference>
<dbReference type="GO" id="GO:0043597">
    <property type="term" value="C:cytoplasmic replication fork"/>
    <property type="evidence" value="ECO:0007669"/>
    <property type="project" value="TreeGrafter"/>
</dbReference>
<dbReference type="Pfam" id="PF01131">
    <property type="entry name" value="Topoisom_bac"/>
    <property type="match status" value="1"/>
</dbReference>
<dbReference type="GO" id="GO:0003917">
    <property type="term" value="F:DNA topoisomerase type I (single strand cut, ATP-independent) activity"/>
    <property type="evidence" value="ECO:0007669"/>
    <property type="project" value="UniProtKB-EC"/>
</dbReference>
<evidence type="ECO:0000256" key="2">
    <source>
        <dbReference type="ARBA" id="ARBA00009446"/>
    </source>
</evidence>
<gene>
    <name evidence="16" type="primary">topA_2</name>
    <name evidence="17" type="synonym">topB</name>
    <name evidence="16" type="ORF">Lfee_2541</name>
    <name evidence="17" type="ORF">NCTC12022_02796</name>
</gene>
<dbReference type="GO" id="GO:0006265">
    <property type="term" value="P:DNA topological change"/>
    <property type="evidence" value="ECO:0007669"/>
    <property type="project" value="InterPro"/>
</dbReference>
<evidence type="ECO:0000256" key="13">
    <source>
        <dbReference type="SAM" id="MobiDB-lite"/>
    </source>
</evidence>
<dbReference type="EMBL" id="UASS01000032">
    <property type="protein sequence ID" value="SPX62039.1"/>
    <property type="molecule type" value="Genomic_DNA"/>
</dbReference>
<keyword evidence="4" id="KW-0479">Metal-binding</keyword>
<dbReference type="NCBIfam" id="NF005829">
    <property type="entry name" value="PRK07726.1"/>
    <property type="match status" value="1"/>
</dbReference>
<dbReference type="Gene3D" id="3.40.50.140">
    <property type="match status" value="1"/>
</dbReference>
<dbReference type="GO" id="GO:0046872">
    <property type="term" value="F:metal ion binding"/>
    <property type="evidence" value="ECO:0007669"/>
    <property type="project" value="UniProtKB-KW"/>
</dbReference>
<dbReference type="PRINTS" id="PR00417">
    <property type="entry name" value="PRTPISMRASEI"/>
</dbReference>
<dbReference type="InterPro" id="IPR013824">
    <property type="entry name" value="Topo_IA_cen_sub1"/>
</dbReference>
<evidence type="ECO:0000313" key="16">
    <source>
        <dbReference type="EMBL" id="KTC94877.1"/>
    </source>
</evidence>
<proteinExistence type="inferred from homology"/>
<dbReference type="SMART" id="SM00493">
    <property type="entry name" value="TOPRIM"/>
    <property type="match status" value="1"/>
</dbReference>
<evidence type="ECO:0000313" key="19">
    <source>
        <dbReference type="Proteomes" id="UP000251942"/>
    </source>
</evidence>